<feature type="compositionally biased region" description="Low complexity" evidence="1">
    <location>
        <begin position="118"/>
        <end position="138"/>
    </location>
</feature>
<proteinExistence type="evidence at transcript level"/>
<evidence type="ECO:0000256" key="1">
    <source>
        <dbReference type="SAM" id="MobiDB-lite"/>
    </source>
</evidence>
<name>A0A1E1WWT7_9ACAR</name>
<accession>A0A1E1WWT7</accession>
<feature type="non-terminal residue" evidence="2">
    <location>
        <position position="149"/>
    </location>
</feature>
<organism evidence="2">
    <name type="scientific">Amblyomma aureolatum</name>
    <dbReference type="NCBI Taxonomy" id="187763"/>
    <lineage>
        <taxon>Eukaryota</taxon>
        <taxon>Metazoa</taxon>
        <taxon>Ecdysozoa</taxon>
        <taxon>Arthropoda</taxon>
        <taxon>Chelicerata</taxon>
        <taxon>Arachnida</taxon>
        <taxon>Acari</taxon>
        <taxon>Parasitiformes</taxon>
        <taxon>Ixodida</taxon>
        <taxon>Ixodoidea</taxon>
        <taxon>Ixodidae</taxon>
        <taxon>Amblyomminae</taxon>
        <taxon>Amblyomma</taxon>
    </lineage>
</organism>
<dbReference type="AlphaFoldDB" id="A0A1E1WWT7"/>
<feature type="non-terminal residue" evidence="2">
    <location>
        <position position="1"/>
    </location>
</feature>
<feature type="compositionally biased region" description="Polar residues" evidence="1">
    <location>
        <begin position="1"/>
        <end position="17"/>
    </location>
</feature>
<dbReference type="EMBL" id="GFAC01007947">
    <property type="protein sequence ID" value="JAT91241.1"/>
    <property type="molecule type" value="mRNA"/>
</dbReference>
<feature type="region of interest" description="Disordered" evidence="1">
    <location>
        <begin position="1"/>
        <end position="20"/>
    </location>
</feature>
<evidence type="ECO:0000313" key="2">
    <source>
        <dbReference type="EMBL" id="JAT91241.1"/>
    </source>
</evidence>
<feature type="compositionally biased region" description="Polar residues" evidence="1">
    <location>
        <begin position="139"/>
        <end position="149"/>
    </location>
</feature>
<sequence length="149" mass="15929">RFQRSNDTLASPSSNGEVIQESCKKSVYADALNSQNNRSDFDQHIQILREDRCPEAAGDSEATQLECPKDRDAAPAFRGSVPGKNGSTVPSKEAAVEDEIKKRAPGPSRASVCNVRASPSVKSVTVSSSEPSSSSSFSRTATMCCTQEE</sequence>
<reference evidence="2" key="1">
    <citation type="journal article" date="2017" name="Front. Cell. Infect. Microbiol.">
        <title>The Distinct Transcriptional Response of the Midgut of Amblyomma sculptum and Amblyomma aureolatum Ticks to Rickettsia rickettsii Correlates to Their Differences in Susceptibility to Infection.</title>
        <authorList>
            <person name="Martins L.A."/>
            <person name="Galletti M.F.B.M."/>
            <person name="Ribeiro J.M."/>
            <person name="Fujita A."/>
            <person name="Costa F.B."/>
            <person name="Labruna M.B."/>
            <person name="Daffre S."/>
            <person name="Fogaca A.C."/>
        </authorList>
    </citation>
    <scope>NUCLEOTIDE SEQUENCE</scope>
</reference>
<protein>
    <submittedName>
        <fullName evidence="2">Uncharacterized protein</fullName>
    </submittedName>
</protein>
<feature type="region of interest" description="Disordered" evidence="1">
    <location>
        <begin position="52"/>
        <end position="149"/>
    </location>
</feature>